<evidence type="ECO:0000256" key="5">
    <source>
        <dbReference type="ARBA" id="ARBA00022989"/>
    </source>
</evidence>
<dbReference type="OMA" id="MDFVMGC"/>
<evidence type="ECO:0000256" key="2">
    <source>
        <dbReference type="ARBA" id="ARBA00007839"/>
    </source>
</evidence>
<dbReference type="InterPro" id="IPR018450">
    <property type="entry name" value="Romo1/Mgr2"/>
</dbReference>
<keyword evidence="6 10" id="KW-0472">Membrane</keyword>
<evidence type="ECO:0000256" key="8">
    <source>
        <dbReference type="ARBA" id="ARBA00025243"/>
    </source>
</evidence>
<dbReference type="Ensembl" id="ENSSBOT00000000210.1">
    <property type="protein sequence ID" value="ENSSBOP00000000060.1"/>
    <property type="gene ID" value="ENSSBOG00000000154.1"/>
</dbReference>
<protein>
    <recommendedName>
        <fullName evidence="3">Reactive oxygen species modulator 1</fullName>
    </recommendedName>
    <alternativeName>
        <fullName evidence="9">Protein MGR2 homolog</fullName>
    </alternativeName>
</protein>
<keyword evidence="12" id="KW-1185">Reference proteome</keyword>
<evidence type="ECO:0000313" key="12">
    <source>
        <dbReference type="Proteomes" id="UP000233220"/>
    </source>
</evidence>
<dbReference type="GO" id="GO:0030150">
    <property type="term" value="P:protein import into mitochondrial matrix"/>
    <property type="evidence" value="ECO:0007669"/>
    <property type="project" value="TreeGrafter"/>
</dbReference>
<dbReference type="GO" id="GO:0005744">
    <property type="term" value="C:TIM23 mitochondrial import inner membrane translocase complex"/>
    <property type="evidence" value="ECO:0007669"/>
    <property type="project" value="TreeGrafter"/>
</dbReference>
<evidence type="ECO:0000313" key="11">
    <source>
        <dbReference type="Ensembl" id="ENSSBOP00000000060.1"/>
    </source>
</evidence>
<keyword evidence="4 10" id="KW-0812">Transmembrane</keyword>
<evidence type="ECO:0000256" key="9">
    <source>
        <dbReference type="ARBA" id="ARBA00032686"/>
    </source>
</evidence>
<feature type="transmembrane region" description="Helical" evidence="10">
    <location>
        <begin position="23"/>
        <end position="46"/>
    </location>
</feature>
<dbReference type="GO" id="GO:0045039">
    <property type="term" value="P:protein insertion into mitochondrial inner membrane"/>
    <property type="evidence" value="ECO:0007669"/>
    <property type="project" value="TreeGrafter"/>
</dbReference>
<sequence>MLVAVGPYGQSQPGCFDRVKMDFVMGCAIGMAAEILFGTFSCWELMGSTGKTVMQSGCTFGTFTAIRMGILC</sequence>
<comment type="function">
    <text evidence="7">Has antibacterial activity against a variety of bacteria including S.aureus, P.aeruginosa and M.tuberculosis. Acts by inducing bacterial membrane breakage.</text>
</comment>
<comment type="similarity">
    <text evidence="2">Belongs to the MGR2 family.</text>
</comment>
<comment type="subcellular location">
    <subcellularLocation>
        <location evidence="1">Membrane</location>
    </subcellularLocation>
</comment>
<dbReference type="STRING" id="39432.ENSSBOP00000000060"/>
<dbReference type="PANTHER" id="PTHR28525:SF1">
    <property type="entry name" value="REACTIVE OXYGEN SPECIES MODULATOR 1"/>
    <property type="match status" value="1"/>
</dbReference>
<comment type="function">
    <text evidence="8">Induces production of reactive oxygen species (ROS) which are necessary for cell proliferation. May play a role in inducing oxidative DNA damage and replicative senescence. May play a role in the coordination of mitochondrial morphology and cell proliferation.</text>
</comment>
<evidence type="ECO:0000256" key="6">
    <source>
        <dbReference type="ARBA" id="ARBA00023136"/>
    </source>
</evidence>
<evidence type="ECO:0000256" key="4">
    <source>
        <dbReference type="ARBA" id="ARBA00022692"/>
    </source>
</evidence>
<accession>A0A2K6RY40</accession>
<reference evidence="11" key="1">
    <citation type="submission" date="2025-08" db="UniProtKB">
        <authorList>
            <consortium name="Ensembl"/>
        </authorList>
    </citation>
    <scope>IDENTIFICATION</scope>
</reference>
<dbReference type="PANTHER" id="PTHR28525">
    <property type="entry name" value="REACTIVE OXYGEN SPECIES MODULATOR 1"/>
    <property type="match status" value="1"/>
</dbReference>
<dbReference type="SMART" id="SM01378">
    <property type="entry name" value="Romo1"/>
    <property type="match status" value="1"/>
</dbReference>
<dbReference type="Pfam" id="PF10247">
    <property type="entry name" value="Romo1"/>
    <property type="match status" value="1"/>
</dbReference>
<evidence type="ECO:0000256" key="1">
    <source>
        <dbReference type="ARBA" id="ARBA00004370"/>
    </source>
</evidence>
<evidence type="ECO:0000256" key="10">
    <source>
        <dbReference type="SAM" id="Phobius"/>
    </source>
</evidence>
<dbReference type="GeneTree" id="ENSGT00940000165878"/>
<organism evidence="11 12">
    <name type="scientific">Saimiri boliviensis boliviensis</name>
    <name type="common">Bolivian squirrel monkey</name>
    <dbReference type="NCBI Taxonomy" id="39432"/>
    <lineage>
        <taxon>Eukaryota</taxon>
        <taxon>Metazoa</taxon>
        <taxon>Chordata</taxon>
        <taxon>Craniata</taxon>
        <taxon>Vertebrata</taxon>
        <taxon>Euteleostomi</taxon>
        <taxon>Mammalia</taxon>
        <taxon>Eutheria</taxon>
        <taxon>Euarchontoglires</taxon>
        <taxon>Primates</taxon>
        <taxon>Haplorrhini</taxon>
        <taxon>Platyrrhini</taxon>
        <taxon>Cebidae</taxon>
        <taxon>Saimiriinae</taxon>
        <taxon>Saimiri</taxon>
    </lineage>
</organism>
<evidence type="ECO:0000256" key="3">
    <source>
        <dbReference type="ARBA" id="ARBA00016275"/>
    </source>
</evidence>
<reference evidence="11" key="2">
    <citation type="submission" date="2025-09" db="UniProtKB">
        <authorList>
            <consortium name="Ensembl"/>
        </authorList>
    </citation>
    <scope>IDENTIFICATION</scope>
</reference>
<evidence type="ECO:0000256" key="7">
    <source>
        <dbReference type="ARBA" id="ARBA00025225"/>
    </source>
</evidence>
<proteinExistence type="inferred from homology"/>
<name>A0A2K6RY40_SAIBB</name>
<dbReference type="AlphaFoldDB" id="A0A2K6RY40"/>
<dbReference type="Proteomes" id="UP000233220">
    <property type="component" value="Unplaced"/>
</dbReference>
<keyword evidence="5 10" id="KW-1133">Transmembrane helix</keyword>